<dbReference type="Gene3D" id="1.10.10.10">
    <property type="entry name" value="Winged helix-like DNA-binding domain superfamily/Winged helix DNA-binding domain"/>
    <property type="match status" value="1"/>
</dbReference>
<dbReference type="InterPro" id="IPR000944">
    <property type="entry name" value="Tscrpt_reg_Rrf2"/>
</dbReference>
<evidence type="ECO:0000313" key="3">
    <source>
        <dbReference type="Proteomes" id="UP000269591"/>
    </source>
</evidence>
<sequence>MLVSTKGRYALRLVTRIAGSGGQGPVSLRTVATDEEISLKYLEQLARPLARAGILKSLRGKGGGYELAVPAERISAGDVLRAVEGSTSAVSCMALEEGGFCPREGHCTTVGFWAGLNRAVERYVDGVTVADLAKEFNAEQPADRPLSRELP</sequence>
<dbReference type="InterPro" id="IPR030489">
    <property type="entry name" value="TR_Rrf2-type_CS"/>
</dbReference>
<dbReference type="InterPro" id="IPR036388">
    <property type="entry name" value="WH-like_DNA-bd_sf"/>
</dbReference>
<evidence type="ECO:0000256" key="1">
    <source>
        <dbReference type="ARBA" id="ARBA00023125"/>
    </source>
</evidence>
<keyword evidence="1" id="KW-0238">DNA-binding</keyword>
<dbReference type="PANTHER" id="PTHR33221">
    <property type="entry name" value="WINGED HELIX-TURN-HELIX TRANSCRIPTIONAL REGULATOR, RRF2 FAMILY"/>
    <property type="match status" value="1"/>
</dbReference>
<dbReference type="EMBL" id="QIBX01000018">
    <property type="protein sequence ID" value="RNL38401.1"/>
    <property type="molecule type" value="Genomic_DNA"/>
</dbReference>
<dbReference type="NCBIfam" id="TIGR00738">
    <property type="entry name" value="rrf2_super"/>
    <property type="match status" value="1"/>
</dbReference>
<organism evidence="2 3">
    <name type="scientific">Slackia equolifaciens</name>
    <dbReference type="NCBI Taxonomy" id="498718"/>
    <lineage>
        <taxon>Bacteria</taxon>
        <taxon>Bacillati</taxon>
        <taxon>Actinomycetota</taxon>
        <taxon>Coriobacteriia</taxon>
        <taxon>Eggerthellales</taxon>
        <taxon>Eggerthellaceae</taxon>
        <taxon>Slackia</taxon>
    </lineage>
</organism>
<evidence type="ECO:0000313" key="2">
    <source>
        <dbReference type="EMBL" id="RNL38401.1"/>
    </source>
</evidence>
<dbReference type="OrthoDB" id="9808360at2"/>
<dbReference type="GO" id="GO:0005829">
    <property type="term" value="C:cytosol"/>
    <property type="evidence" value="ECO:0007669"/>
    <property type="project" value="TreeGrafter"/>
</dbReference>
<dbReference type="SUPFAM" id="SSF46785">
    <property type="entry name" value="Winged helix' DNA-binding domain"/>
    <property type="match status" value="1"/>
</dbReference>
<comment type="caution">
    <text evidence="2">The sequence shown here is derived from an EMBL/GenBank/DDBJ whole genome shotgun (WGS) entry which is preliminary data.</text>
</comment>
<dbReference type="Proteomes" id="UP000269591">
    <property type="component" value="Unassembled WGS sequence"/>
</dbReference>
<reference evidence="3" key="1">
    <citation type="submission" date="2018-05" db="EMBL/GenBank/DDBJ databases">
        <title>Genome Sequencing of selected type strains of the family Eggerthellaceae.</title>
        <authorList>
            <person name="Danylec N."/>
            <person name="Stoll D.A."/>
            <person name="Doetsch A."/>
            <person name="Huch M."/>
        </authorList>
    </citation>
    <scope>NUCLEOTIDE SEQUENCE [LARGE SCALE GENOMIC DNA]</scope>
    <source>
        <strain evidence="3">DSM 24851</strain>
    </source>
</reference>
<dbReference type="GO" id="GO:0003700">
    <property type="term" value="F:DNA-binding transcription factor activity"/>
    <property type="evidence" value="ECO:0007669"/>
    <property type="project" value="TreeGrafter"/>
</dbReference>
<dbReference type="PANTHER" id="PTHR33221:SF5">
    <property type="entry name" value="HTH-TYPE TRANSCRIPTIONAL REGULATOR ISCR"/>
    <property type="match status" value="1"/>
</dbReference>
<dbReference type="RefSeq" id="WP_123209416.1">
    <property type="nucleotide sequence ID" value="NZ_JBHTHO010000021.1"/>
</dbReference>
<dbReference type="Pfam" id="PF02082">
    <property type="entry name" value="Rrf2"/>
    <property type="match status" value="1"/>
</dbReference>
<name>A0A3N0AU22_9ACTN</name>
<dbReference type="GO" id="GO:0003677">
    <property type="term" value="F:DNA binding"/>
    <property type="evidence" value="ECO:0007669"/>
    <property type="project" value="UniProtKB-KW"/>
</dbReference>
<dbReference type="InterPro" id="IPR036390">
    <property type="entry name" value="WH_DNA-bd_sf"/>
</dbReference>
<gene>
    <name evidence="2" type="ORF">DMP06_09040</name>
</gene>
<accession>A0A3N0AU22</accession>
<dbReference type="AlphaFoldDB" id="A0A3N0AU22"/>
<dbReference type="PROSITE" id="PS01332">
    <property type="entry name" value="HTH_RRF2_1"/>
    <property type="match status" value="1"/>
</dbReference>
<dbReference type="PROSITE" id="PS51197">
    <property type="entry name" value="HTH_RRF2_2"/>
    <property type="match status" value="1"/>
</dbReference>
<protein>
    <submittedName>
        <fullName evidence="2">Rrf2 family transcriptional regulator</fullName>
    </submittedName>
</protein>
<keyword evidence="3" id="KW-1185">Reference proteome</keyword>
<proteinExistence type="predicted"/>